<reference evidence="1" key="1">
    <citation type="submission" date="2015-03" db="EMBL/GenBank/DDBJ databases">
        <title>Draft genome sequence of Mizugakiibacter sediminis skMP5.</title>
        <authorList>
            <person name="Watanabe T."/>
            <person name="Kojima H."/>
            <person name="Fukui M."/>
        </authorList>
    </citation>
    <scope>NUCLEOTIDE SEQUENCE</scope>
    <source>
        <strain evidence="1">SkMP5</strain>
    </source>
</reference>
<name>A0A0S6YYM5_9GAMM</name>
<proteinExistence type="predicted"/>
<dbReference type="Gene3D" id="1.10.510.10">
    <property type="entry name" value="Transferase(Phosphotransferase) domain 1"/>
    <property type="match status" value="1"/>
</dbReference>
<dbReference type="SUPFAM" id="SSF56112">
    <property type="entry name" value="Protein kinase-like (PK-like)"/>
    <property type="match status" value="1"/>
</dbReference>
<sequence>MPAPVAARYRRRGVHYTADLLTRRIEASQTLAQHLREGRADARLLQRVGALIARFHAAGIYHADLNAHNVLIAADGLYLIDFDRGELRAPARGWQRANLARLRRSLMKVLNGAGPAGGEGPGGFEDALWTLLMRGYETAMEAA</sequence>
<dbReference type="GO" id="GO:0016301">
    <property type="term" value="F:kinase activity"/>
    <property type="evidence" value="ECO:0007669"/>
    <property type="project" value="UniProtKB-KW"/>
</dbReference>
<dbReference type="AlphaFoldDB" id="A0A0S6YYM5"/>
<keyword evidence="1" id="KW-0418">Kinase</keyword>
<dbReference type="Pfam" id="PF06293">
    <property type="entry name" value="Kdo"/>
    <property type="match status" value="1"/>
</dbReference>
<dbReference type="HOGENOM" id="CLU_1803974_0_0_6"/>
<dbReference type="InterPro" id="IPR011009">
    <property type="entry name" value="Kinase-like_dom_sf"/>
</dbReference>
<accession>A0A0S6YYM5</accession>
<dbReference type="NCBIfam" id="NF002475">
    <property type="entry name" value="PRK01723.1"/>
    <property type="match status" value="1"/>
</dbReference>
<evidence type="ECO:0000313" key="1">
    <source>
        <dbReference type="EMBL" id="GAN44405.1"/>
    </source>
</evidence>
<organism evidence="1">
    <name type="scientific">Mizugakiibacter sediminis</name>
    <dbReference type="NCBI Taxonomy" id="1475481"/>
    <lineage>
        <taxon>Bacteria</taxon>
        <taxon>Pseudomonadati</taxon>
        <taxon>Pseudomonadota</taxon>
        <taxon>Gammaproteobacteria</taxon>
        <taxon>Lysobacterales</taxon>
        <taxon>Rhodanobacteraceae</taxon>
        <taxon>Mizugakiibacter</taxon>
    </lineage>
</organism>
<dbReference type="EMBL" id="DF952378">
    <property type="protein sequence ID" value="GAN44405.1"/>
    <property type="molecule type" value="Genomic_DNA"/>
</dbReference>
<protein>
    <submittedName>
        <fullName evidence="1">3-deoxy-D-manno-octulosonic acid kinase</fullName>
    </submittedName>
</protein>
<gene>
    <name evidence="1" type="ORF">MBSD_0930</name>
</gene>
<keyword evidence="1" id="KW-0808">Transferase</keyword>